<accession>A0A841FJ90</accession>
<name>A0A841FJ90_9ACTN</name>
<gene>
    <name evidence="1" type="ORF">HNR73_001064</name>
</gene>
<sequence>MQRAIKPEKRRTWPSYVADVWRRTGKPVYLVVICPDDKVAEWARQPIEIGPQVTLTPGAISPSMVPLVGRDDEQIPSIDMAVFSAYMHSDGPHGEQALRALIERLDLLDVADAEFYIGSLEETLSTQSLETLEGLMSSGTHDFQIYSKRRYEEGLAEGRDEARIETEQEAVLNVLAVRGIAVDPETLERIRSCQDFNILKVWHMRAVTVDEVAEIFT</sequence>
<dbReference type="Proteomes" id="UP000548476">
    <property type="component" value="Unassembled WGS sequence"/>
</dbReference>
<protein>
    <submittedName>
        <fullName evidence="1">Uncharacterized protein</fullName>
    </submittedName>
</protein>
<evidence type="ECO:0000313" key="1">
    <source>
        <dbReference type="EMBL" id="MBB6033217.1"/>
    </source>
</evidence>
<dbReference type="AlphaFoldDB" id="A0A841FJ90"/>
<organism evidence="1 2">
    <name type="scientific">Phytomonospora endophytica</name>
    <dbReference type="NCBI Taxonomy" id="714109"/>
    <lineage>
        <taxon>Bacteria</taxon>
        <taxon>Bacillati</taxon>
        <taxon>Actinomycetota</taxon>
        <taxon>Actinomycetes</taxon>
        <taxon>Micromonosporales</taxon>
        <taxon>Micromonosporaceae</taxon>
        <taxon>Phytomonospora</taxon>
    </lineage>
</organism>
<proteinExistence type="predicted"/>
<dbReference type="RefSeq" id="WP_184786102.1">
    <property type="nucleotide sequence ID" value="NZ_BONT01000023.1"/>
</dbReference>
<keyword evidence="2" id="KW-1185">Reference proteome</keyword>
<comment type="caution">
    <text evidence="1">The sequence shown here is derived from an EMBL/GenBank/DDBJ whole genome shotgun (WGS) entry which is preliminary data.</text>
</comment>
<evidence type="ECO:0000313" key="2">
    <source>
        <dbReference type="Proteomes" id="UP000548476"/>
    </source>
</evidence>
<reference evidence="1 2" key="1">
    <citation type="submission" date="2020-08" db="EMBL/GenBank/DDBJ databases">
        <title>Genomic Encyclopedia of Type Strains, Phase IV (KMG-IV): sequencing the most valuable type-strain genomes for metagenomic binning, comparative biology and taxonomic classification.</title>
        <authorList>
            <person name="Goeker M."/>
        </authorList>
    </citation>
    <scope>NUCLEOTIDE SEQUENCE [LARGE SCALE GENOMIC DNA]</scope>
    <source>
        <strain evidence="1 2">YIM 65646</strain>
    </source>
</reference>
<dbReference type="EMBL" id="JACHGT010000002">
    <property type="protein sequence ID" value="MBB6033217.1"/>
    <property type="molecule type" value="Genomic_DNA"/>
</dbReference>